<protein>
    <submittedName>
        <fullName evidence="2">Glycosyltransferase</fullName>
    </submittedName>
</protein>
<dbReference type="Gene3D" id="3.90.550.10">
    <property type="entry name" value="Spore Coat Polysaccharide Biosynthesis Protein SpsA, Chain A"/>
    <property type="match status" value="1"/>
</dbReference>
<dbReference type="Proteomes" id="UP000307201">
    <property type="component" value="Unassembled WGS sequence"/>
</dbReference>
<proteinExistence type="predicted"/>
<dbReference type="InterPro" id="IPR050834">
    <property type="entry name" value="Glycosyltransf_2"/>
</dbReference>
<dbReference type="SUPFAM" id="SSF53448">
    <property type="entry name" value="Nucleotide-diphospho-sugar transferases"/>
    <property type="match status" value="1"/>
</dbReference>
<accession>A0A5R9C0R7</accession>
<evidence type="ECO:0000313" key="3">
    <source>
        <dbReference type="Proteomes" id="UP000307201"/>
    </source>
</evidence>
<keyword evidence="2" id="KW-0808">Transferase</keyword>
<feature type="domain" description="Glycosyltransferase 2-like" evidence="1">
    <location>
        <begin position="7"/>
        <end position="140"/>
    </location>
</feature>
<sequence length="320" mass="37646">MIDPTVTVVIPTYNRPEFLKRAIISVLNQKYDSFEIVVVVDGQSDATEKMVEHIKTTTIESISLVQTIEKVGGSQSRNIGVQEAKGKYIAFLDDDDEWFGNKLREQINLIDQYNFTDSTPFLCFTSLLRYKDAENKQYSQLPNVNYEESKEKRLADYLFKTSHLRNIGFIQTSTVIVPKWLALQSPFTKGLLKHQDWDWLLKLDREHDLKVIQIEEPQIIYHSDVPKNSRIGYINRWPFTEQWGNDHRNDFSKQGYESFLLNYVMLGIAEDQRLTLIERIKKIGSRWYRLSLRTKIRPYTWKMIVYFSAAIKNNKVQRTT</sequence>
<dbReference type="GO" id="GO:0016740">
    <property type="term" value="F:transferase activity"/>
    <property type="evidence" value="ECO:0007669"/>
    <property type="project" value="UniProtKB-KW"/>
</dbReference>
<dbReference type="RefSeq" id="WP_138472573.1">
    <property type="nucleotide sequence ID" value="NZ_JBGQQG010000035.1"/>
</dbReference>
<dbReference type="PANTHER" id="PTHR43685:SF2">
    <property type="entry name" value="GLYCOSYLTRANSFERASE 2-LIKE DOMAIN-CONTAINING PROTEIN"/>
    <property type="match status" value="1"/>
</dbReference>
<evidence type="ECO:0000313" key="2">
    <source>
        <dbReference type="EMBL" id="TLQ06269.1"/>
    </source>
</evidence>
<dbReference type="InterPro" id="IPR029044">
    <property type="entry name" value="Nucleotide-diphossugar_trans"/>
</dbReference>
<dbReference type="PANTHER" id="PTHR43685">
    <property type="entry name" value="GLYCOSYLTRANSFERASE"/>
    <property type="match status" value="1"/>
</dbReference>
<dbReference type="CDD" id="cd00761">
    <property type="entry name" value="Glyco_tranf_GTA_type"/>
    <property type="match status" value="1"/>
</dbReference>
<name>A0A5R9C0R7_9LACT</name>
<gene>
    <name evidence="2" type="ORF">FEZ48_10530</name>
</gene>
<dbReference type="Pfam" id="PF00535">
    <property type="entry name" value="Glycos_transf_2"/>
    <property type="match status" value="1"/>
</dbReference>
<organism evidence="2 3">
    <name type="scientific">Marinilactibacillus psychrotolerans</name>
    <dbReference type="NCBI Taxonomy" id="191770"/>
    <lineage>
        <taxon>Bacteria</taxon>
        <taxon>Bacillati</taxon>
        <taxon>Bacillota</taxon>
        <taxon>Bacilli</taxon>
        <taxon>Lactobacillales</taxon>
        <taxon>Carnobacteriaceae</taxon>
        <taxon>Marinilactibacillus</taxon>
    </lineage>
</organism>
<reference evidence="2 3" key="1">
    <citation type="submission" date="2019-05" db="EMBL/GenBank/DDBJ databases">
        <title>The metagenome of a microbial culture collection derived from dairy environment covers the genomic content of the human microbiome.</title>
        <authorList>
            <person name="Roder T."/>
            <person name="Wuthrich D."/>
            <person name="Sattari Z."/>
            <person name="Von Ah U."/>
            <person name="Bar C."/>
            <person name="Ronchi F."/>
            <person name="Macpherson A.J."/>
            <person name="Ganal-Vonarburg S.C."/>
            <person name="Bruggmann R."/>
            <person name="Vergeres G."/>
        </authorList>
    </citation>
    <scope>NUCLEOTIDE SEQUENCE [LARGE SCALE GENOMIC DNA]</scope>
    <source>
        <strain evidence="2 3">FAM 24235</strain>
    </source>
</reference>
<dbReference type="InterPro" id="IPR001173">
    <property type="entry name" value="Glyco_trans_2-like"/>
</dbReference>
<dbReference type="EMBL" id="VBTE01000035">
    <property type="protein sequence ID" value="TLQ06269.1"/>
    <property type="molecule type" value="Genomic_DNA"/>
</dbReference>
<dbReference type="AlphaFoldDB" id="A0A5R9C0R7"/>
<dbReference type="OrthoDB" id="8773442at2"/>
<comment type="caution">
    <text evidence="2">The sequence shown here is derived from an EMBL/GenBank/DDBJ whole genome shotgun (WGS) entry which is preliminary data.</text>
</comment>
<evidence type="ECO:0000259" key="1">
    <source>
        <dbReference type="Pfam" id="PF00535"/>
    </source>
</evidence>